<dbReference type="SUPFAM" id="SSF53720">
    <property type="entry name" value="ALDH-like"/>
    <property type="match status" value="1"/>
</dbReference>
<dbReference type="Proteomes" id="UP001378956">
    <property type="component" value="Unassembled WGS sequence"/>
</dbReference>
<dbReference type="CDD" id="cd07129">
    <property type="entry name" value="ALDH_KGSADH"/>
    <property type="match status" value="1"/>
</dbReference>
<evidence type="ECO:0000313" key="3">
    <source>
        <dbReference type="EMBL" id="MEJ2902373.1"/>
    </source>
</evidence>
<dbReference type="InterPro" id="IPR050740">
    <property type="entry name" value="Aldehyde_DH_Superfamily"/>
</dbReference>
<sequence>MVSITGENFIGNIRSGNGTDSFQAFNPTGNVLISEKFTYATEKELERALSLAQDAFVSYKNISTIKRAEFLEAIAEEIMALEETLIERAVTESGLPIGRITGERGRTFGQLKMFAQLLRDGWYVDARIDTAQPERAPLPKSDIRRMLIPIGPVAVYGASNFPLAFSTAGGDTASALAAGCPVIVKTHPSHPGTSELISSAIIQAAKRTGMPEGVFSALNLTNDQSVRLVQHPAIKAVGFTGSRKVGMTLFNAAAKRPEPIPVYAEMSAINPVILMEEALKVKGEAIAKGLAGSVTMGAGQFCTNPGLVLLIESEASKYFLNHFVKHLGATEPATMLNKNICQSYSKGIETTKTVNGVNVLAEGTKLANDERNEARSIAFTVSADDFLSNKQLNEEVFGPVTLFVLIKDTAQLHLVLNQLEGQLTATVHAEPEDKGNLIPVIDIITQKAGRVIYNGFPTGVEVCHSMQHGGPFPSTTDGRSTSVGTAAIYRFLRPVSYQDIPDELLPAALQNSNPLSILRLIDGSWKTDLIP</sequence>
<dbReference type="InterPro" id="IPR016161">
    <property type="entry name" value="Ald_DH/histidinol_DH"/>
</dbReference>
<name>A0ABU8NMC9_9SPHI</name>
<feature type="domain" description="Aldehyde dehydrogenase" evidence="2">
    <location>
        <begin position="20"/>
        <end position="476"/>
    </location>
</feature>
<evidence type="ECO:0000259" key="2">
    <source>
        <dbReference type="Pfam" id="PF00171"/>
    </source>
</evidence>
<keyword evidence="1" id="KW-0560">Oxidoreductase</keyword>
<comment type="caution">
    <text evidence="3">The sequence shown here is derived from an EMBL/GenBank/DDBJ whole genome shotgun (WGS) entry which is preliminary data.</text>
</comment>
<reference evidence="3 4" key="1">
    <citation type="submission" date="2024-03" db="EMBL/GenBank/DDBJ databases">
        <title>Sequence of Lycoming College Course Isolates.</title>
        <authorList>
            <person name="Plotts O."/>
            <person name="Newman J."/>
        </authorList>
    </citation>
    <scope>NUCLEOTIDE SEQUENCE [LARGE SCALE GENOMIC DNA]</scope>
    <source>
        <strain evidence="3 4">CJB-3</strain>
    </source>
</reference>
<dbReference type="PANTHER" id="PTHR43353">
    <property type="entry name" value="SUCCINATE-SEMIALDEHYDE DEHYDROGENASE, MITOCHONDRIAL"/>
    <property type="match status" value="1"/>
</dbReference>
<dbReference type="PANTHER" id="PTHR43353:SF3">
    <property type="entry name" value="ALDEHYDE DEHYDROGENASE-RELATED"/>
    <property type="match status" value="1"/>
</dbReference>
<dbReference type="Gene3D" id="3.40.309.10">
    <property type="entry name" value="Aldehyde Dehydrogenase, Chain A, domain 2"/>
    <property type="match status" value="1"/>
</dbReference>
<accession>A0ABU8NMC9</accession>
<organism evidence="3 4">
    <name type="scientific">Pedobacter panaciterrae</name>
    <dbReference type="NCBI Taxonomy" id="363849"/>
    <lineage>
        <taxon>Bacteria</taxon>
        <taxon>Pseudomonadati</taxon>
        <taxon>Bacteroidota</taxon>
        <taxon>Sphingobacteriia</taxon>
        <taxon>Sphingobacteriales</taxon>
        <taxon>Sphingobacteriaceae</taxon>
        <taxon>Pedobacter</taxon>
    </lineage>
</organism>
<dbReference type="InterPro" id="IPR016162">
    <property type="entry name" value="Ald_DH_N"/>
</dbReference>
<protein>
    <submittedName>
        <fullName evidence="3">Aldehyde dehydrogenase (NADP(+))</fullName>
    </submittedName>
</protein>
<dbReference type="Pfam" id="PF00171">
    <property type="entry name" value="Aldedh"/>
    <property type="match status" value="1"/>
</dbReference>
<dbReference type="EMBL" id="JBBEUB010000002">
    <property type="protein sequence ID" value="MEJ2902373.1"/>
    <property type="molecule type" value="Genomic_DNA"/>
</dbReference>
<keyword evidence="4" id="KW-1185">Reference proteome</keyword>
<dbReference type="Gene3D" id="3.40.605.10">
    <property type="entry name" value="Aldehyde Dehydrogenase, Chain A, domain 1"/>
    <property type="match status" value="1"/>
</dbReference>
<dbReference type="InterPro" id="IPR044151">
    <property type="entry name" value="ALDH_KGSADH"/>
</dbReference>
<dbReference type="InterPro" id="IPR015590">
    <property type="entry name" value="Aldehyde_DH_dom"/>
</dbReference>
<gene>
    <name evidence="3" type="ORF">WAE58_08045</name>
</gene>
<evidence type="ECO:0000256" key="1">
    <source>
        <dbReference type="ARBA" id="ARBA00023002"/>
    </source>
</evidence>
<dbReference type="RefSeq" id="WP_337716080.1">
    <property type="nucleotide sequence ID" value="NZ_JBBEUB010000002.1"/>
</dbReference>
<proteinExistence type="predicted"/>
<evidence type="ECO:0000313" key="4">
    <source>
        <dbReference type="Proteomes" id="UP001378956"/>
    </source>
</evidence>
<dbReference type="InterPro" id="IPR016163">
    <property type="entry name" value="Ald_DH_C"/>
</dbReference>